<proteinExistence type="predicted"/>
<dbReference type="Proteomes" id="UP000030595">
    <property type="component" value="Unassembled WGS sequence"/>
</dbReference>
<dbReference type="eggNOG" id="ENOG5031V81">
    <property type="taxonomic scope" value="Bacteria"/>
</dbReference>
<gene>
    <name evidence="2" type="ORF">CD30_07185</name>
</gene>
<evidence type="ECO:0008006" key="4">
    <source>
        <dbReference type="Google" id="ProtNLM"/>
    </source>
</evidence>
<name>A0A0A3J689_9BACL</name>
<protein>
    <recommendedName>
        <fullName evidence="4">CBM6 domain-containing protein</fullName>
    </recommendedName>
</protein>
<keyword evidence="1" id="KW-0732">Signal</keyword>
<evidence type="ECO:0000313" key="2">
    <source>
        <dbReference type="EMBL" id="KGR91220.1"/>
    </source>
</evidence>
<accession>A0A0A3J689</accession>
<feature type="signal peptide" evidence="1">
    <location>
        <begin position="1"/>
        <end position="24"/>
    </location>
</feature>
<dbReference type="AlphaFoldDB" id="A0A0A3J689"/>
<reference evidence="2 3" key="1">
    <citation type="submission" date="2014-02" db="EMBL/GenBank/DDBJ databases">
        <title>Draft genome sequence of Lysinibacillus massiliensis CCUG 49529.</title>
        <authorList>
            <person name="Zhang F."/>
            <person name="Wang G."/>
            <person name="Zhang L."/>
        </authorList>
    </citation>
    <scope>NUCLEOTIDE SEQUENCE [LARGE SCALE GENOMIC DNA]</scope>
    <source>
        <strain evidence="2 3">CCUG 49529</strain>
    </source>
</reference>
<sequence length="153" mass="17229">MKKYIIPVLAIFIFFLSAPANMYASEDRELQFFGVGADVQGNNLGEYTVKTKGEKAEEGFVFTPQKPFTSTNILFSVELKGEGSVILKISETNAQGQFIKEETKQVQLTSDWAQHVLPFQLESTSSQVDVFVLTDNQKETEFSFRNVQVKESN</sequence>
<keyword evidence="3" id="KW-1185">Reference proteome</keyword>
<organism evidence="2 3">
    <name type="scientific">Ureibacillus massiliensis 4400831 = CIP 108448 = CCUG 49529</name>
    <dbReference type="NCBI Taxonomy" id="1211035"/>
    <lineage>
        <taxon>Bacteria</taxon>
        <taxon>Bacillati</taxon>
        <taxon>Bacillota</taxon>
        <taxon>Bacilli</taxon>
        <taxon>Bacillales</taxon>
        <taxon>Caryophanaceae</taxon>
        <taxon>Ureibacillus</taxon>
    </lineage>
</organism>
<comment type="caution">
    <text evidence="2">The sequence shown here is derived from an EMBL/GenBank/DDBJ whole genome shotgun (WGS) entry which is preliminary data.</text>
</comment>
<dbReference type="OrthoDB" id="2966737at2"/>
<feature type="chain" id="PRO_5002002314" description="CBM6 domain-containing protein" evidence="1">
    <location>
        <begin position="25"/>
        <end position="153"/>
    </location>
</feature>
<evidence type="ECO:0000256" key="1">
    <source>
        <dbReference type="SAM" id="SignalP"/>
    </source>
</evidence>
<evidence type="ECO:0000313" key="3">
    <source>
        <dbReference type="Proteomes" id="UP000030595"/>
    </source>
</evidence>
<dbReference type="EMBL" id="JPVQ01000009">
    <property type="protein sequence ID" value="KGR91220.1"/>
    <property type="molecule type" value="Genomic_DNA"/>
</dbReference>
<dbReference type="RefSeq" id="WP_036174463.1">
    <property type="nucleotide sequence ID" value="NZ_AVCZ01000009.1"/>
</dbReference>